<dbReference type="EMBL" id="JAWDJW010001887">
    <property type="protein sequence ID" value="KAK3078448.1"/>
    <property type="molecule type" value="Genomic_DNA"/>
</dbReference>
<keyword evidence="2" id="KW-1185">Reference proteome</keyword>
<feature type="non-terminal residue" evidence="1">
    <location>
        <position position="1"/>
    </location>
</feature>
<evidence type="ECO:0000313" key="2">
    <source>
        <dbReference type="Proteomes" id="UP001186974"/>
    </source>
</evidence>
<accession>A0ACC3DPA1</accession>
<dbReference type="Proteomes" id="UP001186974">
    <property type="component" value="Unassembled WGS sequence"/>
</dbReference>
<evidence type="ECO:0000313" key="1">
    <source>
        <dbReference type="EMBL" id="KAK3078448.1"/>
    </source>
</evidence>
<protein>
    <submittedName>
        <fullName evidence="1">Uncharacterized protein</fullName>
    </submittedName>
</protein>
<sequence>LLGPAFPLLIFSYQKTIRLAAALCGVLVLSFFPHQEARFLIPAVPLILSSIRLPRWSPRLWIGTWIIFNAALGILMGAFHQGGVVPMQTYIADHANKDFDVKQVFWWKTYSPPTWLLNGLNENVTTTDLMGMKGDAMVARLVETAPCYASSSANSSIVYLAAPNSATFLDAFVSINGTEQGTGMIRLQEVWRYSKHLNLDDMDFGDDGVRPTLRRVVGRRGLVLWRVTKDCRGRDGEIYERLAVGRAELNL</sequence>
<comment type="caution">
    <text evidence="1">The sequence shown here is derived from an EMBL/GenBank/DDBJ whole genome shotgun (WGS) entry which is preliminary data.</text>
</comment>
<reference evidence="1" key="1">
    <citation type="submission" date="2024-09" db="EMBL/GenBank/DDBJ databases">
        <title>Black Yeasts Isolated from many extreme environments.</title>
        <authorList>
            <person name="Coleine C."/>
            <person name="Stajich J.E."/>
            <person name="Selbmann L."/>
        </authorList>
    </citation>
    <scope>NUCLEOTIDE SEQUENCE</scope>
    <source>
        <strain evidence="1">CCFEE 5737</strain>
    </source>
</reference>
<name>A0ACC3DPA1_9PEZI</name>
<proteinExistence type="predicted"/>
<gene>
    <name evidence="1" type="ORF">LTS18_007484</name>
</gene>
<organism evidence="1 2">
    <name type="scientific">Coniosporium uncinatum</name>
    <dbReference type="NCBI Taxonomy" id="93489"/>
    <lineage>
        <taxon>Eukaryota</taxon>
        <taxon>Fungi</taxon>
        <taxon>Dikarya</taxon>
        <taxon>Ascomycota</taxon>
        <taxon>Pezizomycotina</taxon>
        <taxon>Dothideomycetes</taxon>
        <taxon>Dothideomycetes incertae sedis</taxon>
        <taxon>Coniosporium</taxon>
    </lineage>
</organism>